<dbReference type="GO" id="GO:0005737">
    <property type="term" value="C:cytoplasm"/>
    <property type="evidence" value="ECO:0007669"/>
    <property type="project" value="UniProtKB-SubCell"/>
</dbReference>
<evidence type="ECO:0000256" key="1">
    <source>
        <dbReference type="ARBA" id="ARBA00004496"/>
    </source>
</evidence>
<dbReference type="Pfam" id="PF01476">
    <property type="entry name" value="LysM"/>
    <property type="match status" value="1"/>
</dbReference>
<evidence type="ECO:0000256" key="3">
    <source>
        <dbReference type="ARBA" id="ARBA00072219"/>
    </source>
</evidence>
<evidence type="ECO:0000313" key="6">
    <source>
        <dbReference type="EMBL" id="WDI30721.1"/>
    </source>
</evidence>
<dbReference type="CDD" id="cd00118">
    <property type="entry name" value="LysM"/>
    <property type="match status" value="1"/>
</dbReference>
<proteinExistence type="predicted"/>
<gene>
    <name evidence="6" type="primary">lysM</name>
    <name evidence="6" type="ORF">PUV54_12235</name>
</gene>
<dbReference type="RefSeq" id="WP_274492535.1">
    <property type="nucleotide sequence ID" value="NZ_CP118166.1"/>
</dbReference>
<evidence type="ECO:0000259" key="5">
    <source>
        <dbReference type="PROSITE" id="PS51782"/>
    </source>
</evidence>
<feature type="domain" description="LysM" evidence="5">
    <location>
        <begin position="90"/>
        <end position="139"/>
    </location>
</feature>
<dbReference type="Proteomes" id="UP001214043">
    <property type="component" value="Chromosome"/>
</dbReference>
<evidence type="ECO:0000256" key="2">
    <source>
        <dbReference type="ARBA" id="ARBA00022490"/>
    </source>
</evidence>
<dbReference type="InterPro" id="IPR007055">
    <property type="entry name" value="BON_dom"/>
</dbReference>
<organism evidence="6 7">
    <name type="scientific">Hyphococcus flavus</name>
    <dbReference type="NCBI Taxonomy" id="1866326"/>
    <lineage>
        <taxon>Bacteria</taxon>
        <taxon>Pseudomonadati</taxon>
        <taxon>Pseudomonadota</taxon>
        <taxon>Alphaproteobacteria</taxon>
        <taxon>Parvularculales</taxon>
        <taxon>Parvularculaceae</taxon>
        <taxon>Hyphococcus</taxon>
    </lineage>
</organism>
<dbReference type="SMART" id="SM00257">
    <property type="entry name" value="LysM"/>
    <property type="match status" value="1"/>
</dbReference>
<dbReference type="SUPFAM" id="SSF54106">
    <property type="entry name" value="LysM domain"/>
    <property type="match status" value="1"/>
</dbReference>
<dbReference type="NCBIfam" id="NF008399">
    <property type="entry name" value="PRK11198.1"/>
    <property type="match status" value="1"/>
</dbReference>
<sequence length="143" mass="15716">MLFKFVKDAGEKLRDGVSNIAEGIKDRIQGHKTEVKNLEVEEAGDGRVVVKGTARNRAEAEKAIVAAGNTPGIGEVEAQIDIEDEPNQTVFYTVQKGDTLSKISKDHYGDPMKYPTIFEANKPMLSDPDKIYPGQTLRIPSLD</sequence>
<dbReference type="Gene3D" id="3.10.350.10">
    <property type="entry name" value="LysM domain"/>
    <property type="match status" value="1"/>
</dbReference>
<comment type="subcellular location">
    <subcellularLocation>
        <location evidence="1">Cytoplasm</location>
    </subcellularLocation>
</comment>
<dbReference type="PROSITE" id="PS50914">
    <property type="entry name" value="BON"/>
    <property type="match status" value="1"/>
</dbReference>
<dbReference type="InterPro" id="IPR052196">
    <property type="entry name" value="Bact_Kbp"/>
</dbReference>
<dbReference type="PANTHER" id="PTHR34700:SF8">
    <property type="entry name" value="POTASSIUM BINDING PROTEIN KBP"/>
    <property type="match status" value="1"/>
</dbReference>
<feature type="domain" description="BON" evidence="4">
    <location>
        <begin position="16"/>
        <end position="84"/>
    </location>
</feature>
<evidence type="ECO:0000259" key="4">
    <source>
        <dbReference type="PROSITE" id="PS50914"/>
    </source>
</evidence>
<reference evidence="6" key="1">
    <citation type="submission" date="2023-02" db="EMBL/GenBank/DDBJ databases">
        <title>Genome sequence of Hyphococcus flavus.</title>
        <authorList>
            <person name="Rong J.-C."/>
            <person name="Zhao Q."/>
            <person name="Yi M."/>
            <person name="Wu J.-Y."/>
        </authorList>
    </citation>
    <scope>NUCLEOTIDE SEQUENCE</scope>
    <source>
        <strain evidence="6">MCCC 1K03223</strain>
    </source>
</reference>
<dbReference type="AlphaFoldDB" id="A0AAE9ZB35"/>
<dbReference type="InterPro" id="IPR036779">
    <property type="entry name" value="LysM_dom_sf"/>
</dbReference>
<dbReference type="EMBL" id="CP118166">
    <property type="protein sequence ID" value="WDI30721.1"/>
    <property type="molecule type" value="Genomic_DNA"/>
</dbReference>
<keyword evidence="2" id="KW-0963">Cytoplasm</keyword>
<dbReference type="FunFam" id="3.10.350.10:FF:000001">
    <property type="entry name" value="Peptidoglycan-binding protein LysM"/>
    <property type="match status" value="1"/>
</dbReference>
<dbReference type="PANTHER" id="PTHR34700">
    <property type="entry name" value="POTASSIUM BINDING PROTEIN KBP"/>
    <property type="match status" value="1"/>
</dbReference>
<dbReference type="PROSITE" id="PS51782">
    <property type="entry name" value="LYSM"/>
    <property type="match status" value="1"/>
</dbReference>
<name>A0AAE9ZB35_9PROT</name>
<accession>A0AAE9ZB35</accession>
<keyword evidence="7" id="KW-1185">Reference proteome</keyword>
<dbReference type="InterPro" id="IPR018392">
    <property type="entry name" value="LysM"/>
</dbReference>
<dbReference type="KEGG" id="hfl:PUV54_12235"/>
<protein>
    <recommendedName>
        <fullName evidence="3">Potassium binding protein Kbp</fullName>
    </recommendedName>
</protein>
<dbReference type="Pfam" id="PF04972">
    <property type="entry name" value="BON"/>
    <property type="match status" value="1"/>
</dbReference>
<evidence type="ECO:0000313" key="7">
    <source>
        <dbReference type="Proteomes" id="UP001214043"/>
    </source>
</evidence>